<feature type="transmembrane region" description="Helical" evidence="7">
    <location>
        <begin position="12"/>
        <end position="34"/>
    </location>
</feature>
<comment type="similarity">
    <text evidence="7">Belongs to the binding-protein-dependent transport system permease family.</text>
</comment>
<dbReference type="STRING" id="150121.SAMN06296010_3235"/>
<evidence type="ECO:0000313" key="10">
    <source>
        <dbReference type="Proteomes" id="UP000193244"/>
    </source>
</evidence>
<proteinExistence type="inferred from homology"/>
<feature type="domain" description="ABC transmembrane type-1" evidence="8">
    <location>
        <begin position="73"/>
        <end position="262"/>
    </location>
</feature>
<dbReference type="Gene3D" id="1.10.3720.10">
    <property type="entry name" value="MetI-like"/>
    <property type="match status" value="1"/>
</dbReference>
<keyword evidence="4 7" id="KW-0812">Transmembrane</keyword>
<feature type="transmembrane region" description="Helical" evidence="7">
    <location>
        <begin position="241"/>
        <end position="262"/>
    </location>
</feature>
<keyword evidence="10" id="KW-1185">Reference proteome</keyword>
<dbReference type="InterPro" id="IPR035906">
    <property type="entry name" value="MetI-like_sf"/>
</dbReference>
<evidence type="ECO:0000256" key="7">
    <source>
        <dbReference type="RuleBase" id="RU363032"/>
    </source>
</evidence>
<dbReference type="PANTHER" id="PTHR43744:SF3">
    <property type="entry name" value="LACTOSE TRANSPORT SYSTEM PERMEASE PROTEIN LACG"/>
    <property type="match status" value="1"/>
</dbReference>
<evidence type="ECO:0000256" key="3">
    <source>
        <dbReference type="ARBA" id="ARBA00022475"/>
    </source>
</evidence>
<reference evidence="10" key="1">
    <citation type="submission" date="2017-04" db="EMBL/GenBank/DDBJ databases">
        <authorList>
            <person name="Varghese N."/>
            <person name="Submissions S."/>
        </authorList>
    </citation>
    <scope>NUCLEOTIDE SEQUENCE [LARGE SCALE GENOMIC DNA]</scope>
    <source>
        <strain evidence="10">VKM Ac-2510</strain>
    </source>
</reference>
<keyword evidence="3" id="KW-1003">Cell membrane</keyword>
<comment type="subcellular location">
    <subcellularLocation>
        <location evidence="1 7">Cell membrane</location>
        <topology evidence="1 7">Multi-pass membrane protein</topology>
    </subcellularLocation>
</comment>
<gene>
    <name evidence="9" type="ORF">SAMN06296010_3235</name>
</gene>
<protein>
    <submittedName>
        <fullName evidence="9">Alpha-1,4-digalacturonate transport system permease protein</fullName>
    </submittedName>
</protein>
<name>A0A1X7L390_9MICO</name>
<dbReference type="Pfam" id="PF00528">
    <property type="entry name" value="BPD_transp_1"/>
    <property type="match status" value="1"/>
</dbReference>
<dbReference type="AlphaFoldDB" id="A0A1X7L390"/>
<dbReference type="PROSITE" id="PS50928">
    <property type="entry name" value="ABC_TM1"/>
    <property type="match status" value="1"/>
</dbReference>
<evidence type="ECO:0000256" key="6">
    <source>
        <dbReference type="ARBA" id="ARBA00023136"/>
    </source>
</evidence>
<evidence type="ECO:0000256" key="5">
    <source>
        <dbReference type="ARBA" id="ARBA00022989"/>
    </source>
</evidence>
<dbReference type="GO" id="GO:0005886">
    <property type="term" value="C:plasma membrane"/>
    <property type="evidence" value="ECO:0007669"/>
    <property type="project" value="UniProtKB-SubCell"/>
</dbReference>
<evidence type="ECO:0000256" key="1">
    <source>
        <dbReference type="ARBA" id="ARBA00004651"/>
    </source>
</evidence>
<dbReference type="InterPro" id="IPR000515">
    <property type="entry name" value="MetI-like"/>
</dbReference>
<dbReference type="RefSeq" id="WP_228515941.1">
    <property type="nucleotide sequence ID" value="NZ_FXAY01000007.1"/>
</dbReference>
<evidence type="ECO:0000313" key="9">
    <source>
        <dbReference type="EMBL" id="SMG47944.1"/>
    </source>
</evidence>
<dbReference type="Proteomes" id="UP000193244">
    <property type="component" value="Unassembled WGS sequence"/>
</dbReference>
<evidence type="ECO:0000259" key="8">
    <source>
        <dbReference type="PROSITE" id="PS50928"/>
    </source>
</evidence>
<organism evidence="9 10">
    <name type="scientific">Agreia pratensis</name>
    <dbReference type="NCBI Taxonomy" id="150121"/>
    <lineage>
        <taxon>Bacteria</taxon>
        <taxon>Bacillati</taxon>
        <taxon>Actinomycetota</taxon>
        <taxon>Actinomycetes</taxon>
        <taxon>Micrococcales</taxon>
        <taxon>Microbacteriaceae</taxon>
        <taxon>Agreia</taxon>
    </lineage>
</organism>
<feature type="transmembrane region" description="Helical" evidence="7">
    <location>
        <begin position="105"/>
        <end position="125"/>
    </location>
</feature>
<evidence type="ECO:0000256" key="2">
    <source>
        <dbReference type="ARBA" id="ARBA00022448"/>
    </source>
</evidence>
<keyword evidence="5 7" id="KW-1133">Transmembrane helix</keyword>
<keyword evidence="2 7" id="KW-0813">Transport</keyword>
<dbReference type="EMBL" id="FXAY01000007">
    <property type="protein sequence ID" value="SMG47944.1"/>
    <property type="molecule type" value="Genomic_DNA"/>
</dbReference>
<dbReference type="SUPFAM" id="SSF161098">
    <property type="entry name" value="MetI-like"/>
    <property type="match status" value="1"/>
</dbReference>
<sequence>MRKKSGEIRRSILPTTMLWVLAILMAFPLLWFLLSSFKGGGELFTYPLSFLPREWTVDGYMRAWERIDFVRYFGNTIVVATLTTALTVFFCATAGYALAKYRAPWLSVFALCILSMTMLPGEVILSPTFSVVRDLGFYNSLIGVILPSILTPTGVFMFRQFFITVPDELLDAARIDGANELSIFFRIMLPLAKPIMLTLAIISFQWRWNDYIFPLIILSDPKNFTLQIALRTLLGSENIDWAILLAASVISMIPLVLLYLVFQKYITSSDINTGLRD</sequence>
<keyword evidence="6 7" id="KW-0472">Membrane</keyword>
<evidence type="ECO:0000256" key="4">
    <source>
        <dbReference type="ARBA" id="ARBA00022692"/>
    </source>
</evidence>
<feature type="transmembrane region" description="Helical" evidence="7">
    <location>
        <begin position="72"/>
        <end position="98"/>
    </location>
</feature>
<accession>A0A1X7L390</accession>
<dbReference type="GO" id="GO:0055085">
    <property type="term" value="P:transmembrane transport"/>
    <property type="evidence" value="ECO:0007669"/>
    <property type="project" value="InterPro"/>
</dbReference>
<feature type="transmembrane region" description="Helical" evidence="7">
    <location>
        <begin position="183"/>
        <end position="206"/>
    </location>
</feature>
<dbReference type="CDD" id="cd06261">
    <property type="entry name" value="TM_PBP2"/>
    <property type="match status" value="1"/>
</dbReference>
<dbReference type="PANTHER" id="PTHR43744">
    <property type="entry name" value="ABC TRANSPORTER PERMEASE PROTEIN MG189-RELATED-RELATED"/>
    <property type="match status" value="1"/>
</dbReference>
<feature type="transmembrane region" description="Helical" evidence="7">
    <location>
        <begin position="137"/>
        <end position="162"/>
    </location>
</feature>